<protein>
    <submittedName>
        <fullName evidence="2">Alpha/beta hydrolase</fullName>
    </submittedName>
</protein>
<comment type="caution">
    <text evidence="2">The sequence shown here is derived from an EMBL/GenBank/DDBJ whole genome shotgun (WGS) entry which is preliminary data.</text>
</comment>
<keyword evidence="3" id="KW-1185">Reference proteome</keyword>
<organism evidence="2 3">
    <name type="scientific">Streptacidiphilus jeojiensis</name>
    <dbReference type="NCBI Taxonomy" id="3229225"/>
    <lineage>
        <taxon>Bacteria</taxon>
        <taxon>Bacillati</taxon>
        <taxon>Actinomycetota</taxon>
        <taxon>Actinomycetes</taxon>
        <taxon>Kitasatosporales</taxon>
        <taxon>Streptomycetaceae</taxon>
        <taxon>Streptacidiphilus</taxon>
    </lineage>
</organism>
<dbReference type="SUPFAM" id="SSF53474">
    <property type="entry name" value="alpha/beta-Hydrolases"/>
    <property type="match status" value="1"/>
</dbReference>
<gene>
    <name evidence="2" type="ORF">ABUW04_01515</name>
</gene>
<feature type="domain" description="AB hydrolase-1" evidence="1">
    <location>
        <begin position="90"/>
        <end position="150"/>
    </location>
</feature>
<name>A0ABV6XF95_9ACTN</name>
<accession>A0ABV6XF95</accession>
<sequence length="247" mass="26076">MADTRQAAEHGAVRWRGAPMEGQPQAAVLLLHGGRADGLQAPGERSPARLRMRPFVTAVERAVRPHPVAVGEVVYRVRGWNGERADAAVDAVAALDQVKAELGPVPVVLVGHSMGGRAALYAAAEPQVTGVVALAPWCVPGDPWQQFQGKCLVVLHDVSDKVTDPAASRAFAAAARAAGAQACEYQVHGSGHGMLRRAGDWQAVSTRMVLGMLGLRPFPEEVAAALVLRGEAPGGLDLRLPHRRELS</sequence>
<evidence type="ECO:0000313" key="2">
    <source>
        <dbReference type="EMBL" id="MFC1436924.1"/>
    </source>
</evidence>
<dbReference type="Pfam" id="PF00561">
    <property type="entry name" value="Abhydrolase_1"/>
    <property type="match status" value="1"/>
</dbReference>
<dbReference type="InterPro" id="IPR029058">
    <property type="entry name" value="AB_hydrolase_fold"/>
</dbReference>
<dbReference type="GO" id="GO:0016787">
    <property type="term" value="F:hydrolase activity"/>
    <property type="evidence" value="ECO:0007669"/>
    <property type="project" value="UniProtKB-KW"/>
</dbReference>
<dbReference type="InterPro" id="IPR000073">
    <property type="entry name" value="AB_hydrolase_1"/>
</dbReference>
<dbReference type="RefSeq" id="WP_380561888.1">
    <property type="nucleotide sequence ID" value="NZ_JBEUKS010000001.1"/>
</dbReference>
<evidence type="ECO:0000259" key="1">
    <source>
        <dbReference type="Pfam" id="PF00561"/>
    </source>
</evidence>
<dbReference type="Proteomes" id="UP001592581">
    <property type="component" value="Unassembled WGS sequence"/>
</dbReference>
<reference evidence="2 3" key="1">
    <citation type="submission" date="2024-06" db="EMBL/GenBank/DDBJ databases">
        <authorList>
            <person name="Lee S.D."/>
        </authorList>
    </citation>
    <scope>NUCLEOTIDE SEQUENCE [LARGE SCALE GENOMIC DNA]</scope>
    <source>
        <strain evidence="2 3">N1-10</strain>
    </source>
</reference>
<keyword evidence="2" id="KW-0378">Hydrolase</keyword>
<evidence type="ECO:0000313" key="3">
    <source>
        <dbReference type="Proteomes" id="UP001592581"/>
    </source>
</evidence>
<proteinExistence type="predicted"/>
<dbReference type="EMBL" id="JBEUKS010000001">
    <property type="protein sequence ID" value="MFC1436924.1"/>
    <property type="molecule type" value="Genomic_DNA"/>
</dbReference>
<dbReference type="Gene3D" id="3.40.50.1820">
    <property type="entry name" value="alpha/beta hydrolase"/>
    <property type="match status" value="1"/>
</dbReference>